<keyword evidence="2" id="KW-1185">Reference proteome</keyword>
<dbReference type="Proteomes" id="UP000216498">
    <property type="component" value="Unassembled WGS sequence"/>
</dbReference>
<reference evidence="1 2" key="1">
    <citation type="submission" date="2017-08" db="EMBL/GenBank/DDBJ databases">
        <title>Virgibacillus indicus sp. nov. and Virgibacillus profoundi sp. nov, two moderately halophilic bacteria isolated from marine sediment by using the Microfluidic Streak Plate.</title>
        <authorList>
            <person name="Xu B."/>
            <person name="Hu B."/>
            <person name="Wang J."/>
            <person name="Zhu Y."/>
            <person name="Huang L."/>
            <person name="Du W."/>
            <person name="Huang Y."/>
        </authorList>
    </citation>
    <scope>NUCLEOTIDE SEQUENCE [LARGE SCALE GENOMIC DNA]</scope>
    <source>
        <strain evidence="1 2">IO3-P2-C2</strain>
    </source>
</reference>
<sequence length="62" mass="7183">MRFFIVITSIITVISVIYKWRYRIMNTVLAVSFLRRMAVAVSMKMPAIRAKILPGFFNNQSA</sequence>
<comment type="caution">
    <text evidence="1">The sequence shown here is derived from an EMBL/GenBank/DDBJ whole genome shotgun (WGS) entry which is preliminary data.</text>
</comment>
<accession>A0A265NDV5</accession>
<gene>
    <name evidence="1" type="ORF">CIL03_02185</name>
</gene>
<organism evidence="1 2">
    <name type="scientific">Virgibacillus indicus</name>
    <dbReference type="NCBI Taxonomy" id="2024554"/>
    <lineage>
        <taxon>Bacteria</taxon>
        <taxon>Bacillati</taxon>
        <taxon>Bacillota</taxon>
        <taxon>Bacilli</taxon>
        <taxon>Bacillales</taxon>
        <taxon>Bacillaceae</taxon>
        <taxon>Virgibacillus</taxon>
    </lineage>
</organism>
<protein>
    <submittedName>
        <fullName evidence="1">Uncharacterized protein</fullName>
    </submittedName>
</protein>
<evidence type="ECO:0000313" key="2">
    <source>
        <dbReference type="Proteomes" id="UP000216498"/>
    </source>
</evidence>
<evidence type="ECO:0000313" key="1">
    <source>
        <dbReference type="EMBL" id="OZU89965.1"/>
    </source>
</evidence>
<dbReference type="AlphaFoldDB" id="A0A265NDV5"/>
<dbReference type="OrthoDB" id="2692040at2"/>
<dbReference type="EMBL" id="NPMS01000001">
    <property type="protein sequence ID" value="OZU89965.1"/>
    <property type="molecule type" value="Genomic_DNA"/>
</dbReference>
<name>A0A265NDV5_9BACI</name>
<proteinExistence type="predicted"/>